<dbReference type="Proteomes" id="UP000076502">
    <property type="component" value="Unassembled WGS sequence"/>
</dbReference>
<proteinExistence type="predicted"/>
<accession>A0A154NVY8</accession>
<evidence type="ECO:0000313" key="2">
    <source>
        <dbReference type="Proteomes" id="UP000076502"/>
    </source>
</evidence>
<reference evidence="1 2" key="1">
    <citation type="submission" date="2015-07" db="EMBL/GenBank/DDBJ databases">
        <title>The genome of Dufourea novaeangliae.</title>
        <authorList>
            <person name="Pan H."/>
            <person name="Kapheim K."/>
        </authorList>
    </citation>
    <scope>NUCLEOTIDE SEQUENCE [LARGE SCALE GENOMIC DNA]</scope>
    <source>
        <strain evidence="1">0120121106</strain>
        <tissue evidence="1">Whole body</tissue>
    </source>
</reference>
<evidence type="ECO:0008006" key="3">
    <source>
        <dbReference type="Google" id="ProtNLM"/>
    </source>
</evidence>
<keyword evidence="2" id="KW-1185">Reference proteome</keyword>
<sequence length="140" mass="16227">MFELLNQAYGGDAFSRTQCYEWFTRCKNSRRSIEDDRDDPRKIPGLGLDMAWLRLNRPNCVTQLNIRYGAKLTFSCPRDVKRQATDFSNYIILSKSQTDFPTDWLKQTSSCLNSLHSCLEIRVENGKVILLTLELPKLSK</sequence>
<name>A0A154NVY8_DUFNO</name>
<evidence type="ECO:0000313" key="1">
    <source>
        <dbReference type="EMBL" id="KZC03836.1"/>
    </source>
</evidence>
<organism evidence="1 2">
    <name type="scientific">Dufourea novaeangliae</name>
    <name type="common">Sweat bee</name>
    <dbReference type="NCBI Taxonomy" id="178035"/>
    <lineage>
        <taxon>Eukaryota</taxon>
        <taxon>Metazoa</taxon>
        <taxon>Ecdysozoa</taxon>
        <taxon>Arthropoda</taxon>
        <taxon>Hexapoda</taxon>
        <taxon>Insecta</taxon>
        <taxon>Pterygota</taxon>
        <taxon>Neoptera</taxon>
        <taxon>Endopterygota</taxon>
        <taxon>Hymenoptera</taxon>
        <taxon>Apocrita</taxon>
        <taxon>Aculeata</taxon>
        <taxon>Apoidea</taxon>
        <taxon>Anthophila</taxon>
        <taxon>Halictidae</taxon>
        <taxon>Rophitinae</taxon>
        <taxon>Dufourea</taxon>
    </lineage>
</organism>
<protein>
    <recommendedName>
        <fullName evidence="3">Mos1 transposase HTH domain-containing protein</fullName>
    </recommendedName>
</protein>
<dbReference type="EMBL" id="KQ434771">
    <property type="protein sequence ID" value="KZC03836.1"/>
    <property type="molecule type" value="Genomic_DNA"/>
</dbReference>
<dbReference type="AlphaFoldDB" id="A0A154NVY8"/>
<gene>
    <name evidence="1" type="ORF">WN55_01767</name>
</gene>